<dbReference type="InterPro" id="IPR027417">
    <property type="entry name" value="P-loop_NTPase"/>
</dbReference>
<reference evidence="10 11" key="1">
    <citation type="journal article" date="2018" name="Syst. Appl. Microbiol.">
        <title>Ereboglobus luteus gen. nov. sp. nov. from cockroach guts, and new insights into the oxygen relationship of the genera Opitutus and Didymococcus (Verrucomicrobia: Opitutaceae).</title>
        <authorList>
            <person name="Tegtmeier D."/>
            <person name="Belitz A."/>
            <person name="Radek R."/>
            <person name="Heimerl T."/>
            <person name="Brune A."/>
        </authorList>
    </citation>
    <scope>NUCLEOTIDE SEQUENCE [LARGE SCALE GENOMIC DNA]</scope>
    <source>
        <strain evidence="10 11">Ho45</strain>
    </source>
</reference>
<keyword evidence="4" id="KW-1003">Cell membrane</keyword>
<feature type="domain" description="ABC transporter" evidence="9">
    <location>
        <begin position="11"/>
        <end position="255"/>
    </location>
</feature>
<name>A0A2U8E024_9BACT</name>
<proteinExistence type="inferred from homology"/>
<accession>A0A2U8E024</accession>
<dbReference type="GO" id="GO:0015424">
    <property type="term" value="F:ABC-type amino acid transporter activity"/>
    <property type="evidence" value="ECO:0007669"/>
    <property type="project" value="InterPro"/>
</dbReference>
<comment type="similarity">
    <text evidence="2">Belongs to the ABC transporter superfamily.</text>
</comment>
<evidence type="ECO:0000313" key="10">
    <source>
        <dbReference type="EMBL" id="AWI08207.1"/>
    </source>
</evidence>
<evidence type="ECO:0000256" key="4">
    <source>
        <dbReference type="ARBA" id="ARBA00022475"/>
    </source>
</evidence>
<dbReference type="Gene3D" id="3.40.50.300">
    <property type="entry name" value="P-loop containing nucleotide triphosphate hydrolases"/>
    <property type="match status" value="1"/>
</dbReference>
<dbReference type="InterPro" id="IPR050086">
    <property type="entry name" value="MetN_ABC_transporter-like"/>
</dbReference>
<evidence type="ECO:0000256" key="8">
    <source>
        <dbReference type="ARBA" id="ARBA00023136"/>
    </source>
</evidence>
<keyword evidence="3" id="KW-0813">Transport</keyword>
<evidence type="ECO:0000256" key="1">
    <source>
        <dbReference type="ARBA" id="ARBA00004202"/>
    </source>
</evidence>
<protein>
    <submittedName>
        <fullName evidence="10">Polar amino acid ABC transporter ATP-binding protein</fullName>
    </submittedName>
</protein>
<dbReference type="InterPro" id="IPR017871">
    <property type="entry name" value="ABC_transporter-like_CS"/>
</dbReference>
<dbReference type="CDD" id="cd03262">
    <property type="entry name" value="ABC_HisP_GlnQ"/>
    <property type="match status" value="1"/>
</dbReference>
<keyword evidence="8" id="KW-0472">Membrane</keyword>
<organism evidence="10 11">
    <name type="scientific">Ereboglobus luteus</name>
    <dbReference type="NCBI Taxonomy" id="1796921"/>
    <lineage>
        <taxon>Bacteria</taxon>
        <taxon>Pseudomonadati</taxon>
        <taxon>Verrucomicrobiota</taxon>
        <taxon>Opitutia</taxon>
        <taxon>Opitutales</taxon>
        <taxon>Opitutaceae</taxon>
        <taxon>Ereboglobus</taxon>
    </lineage>
</organism>
<evidence type="ECO:0000256" key="3">
    <source>
        <dbReference type="ARBA" id="ARBA00022448"/>
    </source>
</evidence>
<dbReference type="SMART" id="SM00382">
    <property type="entry name" value="AAA"/>
    <property type="match status" value="1"/>
</dbReference>
<dbReference type="PANTHER" id="PTHR43166:SF9">
    <property type="entry name" value="GLUTAMATE_ASPARTATE IMPORT ATP-BINDING PROTEIN GLTL"/>
    <property type="match status" value="1"/>
</dbReference>
<dbReference type="GO" id="GO:0016887">
    <property type="term" value="F:ATP hydrolysis activity"/>
    <property type="evidence" value="ECO:0007669"/>
    <property type="project" value="InterPro"/>
</dbReference>
<sequence>MSFTAVSEKIIEIKNVRKNFGKLEVLKGINLHVDKDEVVCIIGPSGSGKSTLLRCLNYLERITSGEITIHGELFDKRENDRDVHKLTASEVSAHCASLGMVFQRFNLFPHMTVLGNLIEAPMRVKHMDRAAAIALAENLLVKVGLADKRDEYPSRLSGGQQQRVAIARALAMQPQIMLFDEPTSALDPELVGEVLNVMKDLATEGMTMVVVTHEMSFARDVATRVVFMDKGEVVEQGPPQEIFTAPKNERTRMFLKKVLAS</sequence>
<evidence type="ECO:0000259" key="9">
    <source>
        <dbReference type="PROSITE" id="PS50893"/>
    </source>
</evidence>
<dbReference type="PIRSF" id="PIRSF039085">
    <property type="entry name" value="ABC_ATPase_HisP"/>
    <property type="match status" value="1"/>
</dbReference>
<dbReference type="PROSITE" id="PS50893">
    <property type="entry name" value="ABC_TRANSPORTER_2"/>
    <property type="match status" value="1"/>
</dbReference>
<dbReference type="Proteomes" id="UP000244896">
    <property type="component" value="Chromosome"/>
</dbReference>
<dbReference type="PROSITE" id="PS00211">
    <property type="entry name" value="ABC_TRANSPORTER_1"/>
    <property type="match status" value="1"/>
</dbReference>
<keyword evidence="7" id="KW-0029">Amino-acid transport</keyword>
<dbReference type="Pfam" id="PF00005">
    <property type="entry name" value="ABC_tran"/>
    <property type="match status" value="1"/>
</dbReference>
<dbReference type="InterPro" id="IPR003439">
    <property type="entry name" value="ABC_transporter-like_ATP-bd"/>
</dbReference>
<evidence type="ECO:0000256" key="2">
    <source>
        <dbReference type="ARBA" id="ARBA00005417"/>
    </source>
</evidence>
<keyword evidence="11" id="KW-1185">Reference proteome</keyword>
<evidence type="ECO:0000256" key="7">
    <source>
        <dbReference type="ARBA" id="ARBA00022970"/>
    </source>
</evidence>
<dbReference type="GO" id="GO:0005886">
    <property type="term" value="C:plasma membrane"/>
    <property type="evidence" value="ECO:0007669"/>
    <property type="project" value="UniProtKB-SubCell"/>
</dbReference>
<dbReference type="SUPFAM" id="SSF52540">
    <property type="entry name" value="P-loop containing nucleoside triphosphate hydrolases"/>
    <property type="match status" value="1"/>
</dbReference>
<evidence type="ECO:0000256" key="6">
    <source>
        <dbReference type="ARBA" id="ARBA00022840"/>
    </source>
</evidence>
<dbReference type="InterPro" id="IPR003593">
    <property type="entry name" value="AAA+_ATPase"/>
</dbReference>
<dbReference type="PANTHER" id="PTHR43166">
    <property type="entry name" value="AMINO ACID IMPORT ATP-BINDING PROTEIN"/>
    <property type="match status" value="1"/>
</dbReference>
<comment type="subcellular location">
    <subcellularLocation>
        <location evidence="1">Cell membrane</location>
        <topology evidence="1">Peripheral membrane protein</topology>
    </subcellularLocation>
</comment>
<dbReference type="FunFam" id="3.40.50.300:FF:000020">
    <property type="entry name" value="Amino acid ABC transporter ATP-binding component"/>
    <property type="match status" value="1"/>
</dbReference>
<dbReference type="InterPro" id="IPR030679">
    <property type="entry name" value="ABC_ATPase_HisP-typ"/>
</dbReference>
<evidence type="ECO:0000313" key="11">
    <source>
        <dbReference type="Proteomes" id="UP000244896"/>
    </source>
</evidence>
<evidence type="ECO:0000256" key="5">
    <source>
        <dbReference type="ARBA" id="ARBA00022741"/>
    </source>
</evidence>
<dbReference type="EMBL" id="CP023004">
    <property type="protein sequence ID" value="AWI08207.1"/>
    <property type="molecule type" value="Genomic_DNA"/>
</dbReference>
<keyword evidence="5" id="KW-0547">Nucleotide-binding</keyword>
<gene>
    <name evidence="10" type="ORF">CKA38_02045</name>
</gene>
<dbReference type="GO" id="GO:0005524">
    <property type="term" value="F:ATP binding"/>
    <property type="evidence" value="ECO:0007669"/>
    <property type="project" value="UniProtKB-KW"/>
</dbReference>
<dbReference type="KEGG" id="elut:CKA38_02045"/>
<dbReference type="AlphaFoldDB" id="A0A2U8E024"/>
<keyword evidence="6 10" id="KW-0067">ATP-binding</keyword>